<organism evidence="1 2">
    <name type="scientific">Pedococcus ginsenosidimutans</name>
    <dbReference type="NCBI Taxonomy" id="490570"/>
    <lineage>
        <taxon>Bacteria</taxon>
        <taxon>Bacillati</taxon>
        <taxon>Actinomycetota</taxon>
        <taxon>Actinomycetes</taxon>
        <taxon>Micrococcales</taxon>
        <taxon>Intrasporangiaceae</taxon>
        <taxon>Pedococcus</taxon>
    </lineage>
</organism>
<protein>
    <submittedName>
        <fullName evidence="1">Uncharacterized protein</fullName>
    </submittedName>
</protein>
<name>A0ABP8Y556_9MICO</name>
<accession>A0ABP8Y556</accession>
<evidence type="ECO:0000313" key="1">
    <source>
        <dbReference type="EMBL" id="GAA4722054.1"/>
    </source>
</evidence>
<gene>
    <name evidence="1" type="ORF">GCM10025782_19920</name>
</gene>
<reference evidence="2" key="1">
    <citation type="journal article" date="2019" name="Int. J. Syst. Evol. Microbiol.">
        <title>The Global Catalogue of Microorganisms (GCM) 10K type strain sequencing project: providing services to taxonomists for standard genome sequencing and annotation.</title>
        <authorList>
            <consortium name="The Broad Institute Genomics Platform"/>
            <consortium name="The Broad Institute Genome Sequencing Center for Infectious Disease"/>
            <person name="Wu L."/>
            <person name="Ma J."/>
        </authorList>
    </citation>
    <scope>NUCLEOTIDE SEQUENCE [LARGE SCALE GENOMIC DNA]</scope>
    <source>
        <strain evidence="2">JCM 18961</strain>
    </source>
</reference>
<comment type="caution">
    <text evidence="1">The sequence shown here is derived from an EMBL/GenBank/DDBJ whole genome shotgun (WGS) entry which is preliminary data.</text>
</comment>
<sequence length="152" mass="16726">MRQYRYLLRTAPADALEVAHVEALPQLRWRERGLVLAAVQDGLVAGLRLDRDQVRALAHLVTLGERRSPGAFLAAVDPVTLRHLADLVVVAEASFGLFGGYATWDGSDPVAPEEPWTDSGFAERWRTPLTVRVVYLDYTGGPSTPDSFGRGR</sequence>
<proteinExistence type="predicted"/>
<dbReference type="Proteomes" id="UP001500556">
    <property type="component" value="Unassembled WGS sequence"/>
</dbReference>
<dbReference type="EMBL" id="BAABLO010000005">
    <property type="protein sequence ID" value="GAA4722054.1"/>
    <property type="molecule type" value="Genomic_DNA"/>
</dbReference>
<evidence type="ECO:0000313" key="2">
    <source>
        <dbReference type="Proteomes" id="UP001500556"/>
    </source>
</evidence>
<keyword evidence="2" id="KW-1185">Reference proteome</keyword>